<dbReference type="GO" id="GO:0005634">
    <property type="term" value="C:nucleus"/>
    <property type="evidence" value="ECO:0007669"/>
    <property type="project" value="UniProtKB-SubCell"/>
</dbReference>
<protein>
    <recommendedName>
        <fullName evidence="2">RNA helicase</fullName>
        <ecNumber evidence="2">3.6.4.13</ecNumber>
    </recommendedName>
</protein>
<comment type="catalytic activity">
    <reaction evidence="12">
        <text>ATP + H2O = ADP + phosphate + H(+)</text>
        <dbReference type="Rhea" id="RHEA:13065"/>
        <dbReference type="ChEBI" id="CHEBI:15377"/>
        <dbReference type="ChEBI" id="CHEBI:15378"/>
        <dbReference type="ChEBI" id="CHEBI:30616"/>
        <dbReference type="ChEBI" id="CHEBI:43474"/>
        <dbReference type="ChEBI" id="CHEBI:456216"/>
        <dbReference type="EC" id="3.6.4.13"/>
    </reaction>
</comment>
<feature type="compositionally biased region" description="Basic and acidic residues" evidence="14">
    <location>
        <begin position="15"/>
        <end position="112"/>
    </location>
</feature>
<comment type="similarity">
    <text evidence="11">Belongs to the DEAD box helicase family. DDX46/PRP5 subfamily.</text>
</comment>
<evidence type="ECO:0000259" key="15">
    <source>
        <dbReference type="PROSITE" id="PS51192"/>
    </source>
</evidence>
<feature type="compositionally biased region" description="Basic and acidic residues" evidence="14">
    <location>
        <begin position="122"/>
        <end position="155"/>
    </location>
</feature>
<dbReference type="Pfam" id="PF00271">
    <property type="entry name" value="Helicase_C"/>
    <property type="match status" value="1"/>
</dbReference>
<keyword evidence="5 18" id="KW-0378">Hydrolase</keyword>
<dbReference type="InterPro" id="IPR014014">
    <property type="entry name" value="RNA_helicase_DEAD_Q_motif"/>
</dbReference>
<evidence type="ECO:0000256" key="6">
    <source>
        <dbReference type="ARBA" id="ARBA00022806"/>
    </source>
</evidence>
<evidence type="ECO:0000256" key="1">
    <source>
        <dbReference type="ARBA" id="ARBA00004123"/>
    </source>
</evidence>
<evidence type="ECO:0000256" key="10">
    <source>
        <dbReference type="ARBA" id="ARBA00037330"/>
    </source>
</evidence>
<reference evidence="18" key="1">
    <citation type="journal article" date="2020" name="Stud. Mycol.">
        <title>101 Dothideomycetes genomes: a test case for predicting lifestyles and emergence of pathogens.</title>
        <authorList>
            <person name="Haridas S."/>
            <person name="Albert R."/>
            <person name="Binder M."/>
            <person name="Bloem J."/>
            <person name="Labutti K."/>
            <person name="Salamov A."/>
            <person name="Andreopoulos B."/>
            <person name="Baker S."/>
            <person name="Barry K."/>
            <person name="Bills G."/>
            <person name="Bluhm B."/>
            <person name="Cannon C."/>
            <person name="Castanera R."/>
            <person name="Culley D."/>
            <person name="Daum C."/>
            <person name="Ezra D."/>
            <person name="Gonzalez J."/>
            <person name="Henrissat B."/>
            <person name="Kuo A."/>
            <person name="Liang C."/>
            <person name="Lipzen A."/>
            <person name="Lutzoni F."/>
            <person name="Magnuson J."/>
            <person name="Mondo S."/>
            <person name="Nolan M."/>
            <person name="Ohm R."/>
            <person name="Pangilinan J."/>
            <person name="Park H.-J."/>
            <person name="Ramirez L."/>
            <person name="Alfaro M."/>
            <person name="Sun H."/>
            <person name="Tritt A."/>
            <person name="Yoshinaga Y."/>
            <person name="Zwiers L.-H."/>
            <person name="Turgeon B."/>
            <person name="Goodwin S."/>
            <person name="Spatafora J."/>
            <person name="Crous P."/>
            <person name="Grigoriev I."/>
        </authorList>
    </citation>
    <scope>NUCLEOTIDE SEQUENCE</scope>
    <source>
        <strain evidence="18">CBS 269.34</strain>
    </source>
</reference>
<keyword evidence="9" id="KW-0539">Nucleus</keyword>
<dbReference type="InterPro" id="IPR000629">
    <property type="entry name" value="RNA-helicase_DEAD-box_CS"/>
</dbReference>
<evidence type="ECO:0000256" key="8">
    <source>
        <dbReference type="ARBA" id="ARBA00023187"/>
    </source>
</evidence>
<dbReference type="Proteomes" id="UP000799750">
    <property type="component" value="Unassembled WGS sequence"/>
</dbReference>
<dbReference type="Pfam" id="PF00270">
    <property type="entry name" value="DEAD"/>
    <property type="match status" value="1"/>
</dbReference>
<evidence type="ECO:0000259" key="16">
    <source>
        <dbReference type="PROSITE" id="PS51194"/>
    </source>
</evidence>
<dbReference type="GO" id="GO:0003724">
    <property type="term" value="F:RNA helicase activity"/>
    <property type="evidence" value="ECO:0007669"/>
    <property type="project" value="UniProtKB-EC"/>
</dbReference>
<feature type="region of interest" description="Disordered" evidence="14">
    <location>
        <begin position="1089"/>
        <end position="1108"/>
    </location>
</feature>
<dbReference type="SMART" id="SM00490">
    <property type="entry name" value="HELICc"/>
    <property type="match status" value="1"/>
</dbReference>
<evidence type="ECO:0000256" key="13">
    <source>
        <dbReference type="PROSITE-ProRule" id="PRU00552"/>
    </source>
</evidence>
<dbReference type="GO" id="GO:0006397">
    <property type="term" value="P:mRNA processing"/>
    <property type="evidence" value="ECO:0007669"/>
    <property type="project" value="UniProtKB-KW"/>
</dbReference>
<accession>A0A6A6QV20</accession>
<dbReference type="EC" id="3.6.4.13" evidence="2"/>
<feature type="domain" description="Helicase C-terminal" evidence="16">
    <location>
        <begin position="713"/>
        <end position="860"/>
    </location>
</feature>
<gene>
    <name evidence="18" type="ORF">BU16DRAFT_459865</name>
</gene>
<evidence type="ECO:0000313" key="19">
    <source>
        <dbReference type="Proteomes" id="UP000799750"/>
    </source>
</evidence>
<dbReference type="Gene3D" id="3.40.50.300">
    <property type="entry name" value="P-loop containing nucleotide triphosphate hydrolases"/>
    <property type="match status" value="2"/>
</dbReference>
<feature type="region of interest" description="Disordered" evidence="14">
    <location>
        <begin position="985"/>
        <end position="1004"/>
    </location>
</feature>
<dbReference type="OrthoDB" id="196131at2759"/>
<evidence type="ECO:0000256" key="5">
    <source>
        <dbReference type="ARBA" id="ARBA00022801"/>
    </source>
</evidence>
<keyword evidence="8" id="KW-0508">mRNA splicing</keyword>
<feature type="compositionally biased region" description="Basic and acidic residues" evidence="14">
    <location>
        <begin position="328"/>
        <end position="348"/>
    </location>
</feature>
<dbReference type="InterPro" id="IPR014001">
    <property type="entry name" value="Helicase_ATP-bd"/>
</dbReference>
<feature type="compositionally biased region" description="Acidic residues" evidence="14">
    <location>
        <begin position="357"/>
        <end position="366"/>
    </location>
</feature>
<dbReference type="PROSITE" id="PS51194">
    <property type="entry name" value="HELICASE_CTER"/>
    <property type="match status" value="1"/>
</dbReference>
<dbReference type="PROSITE" id="PS51195">
    <property type="entry name" value="Q_MOTIF"/>
    <property type="match status" value="1"/>
</dbReference>
<proteinExistence type="inferred from homology"/>
<dbReference type="InterPro" id="IPR056149">
    <property type="entry name" value="PRP5/DDX46/KHDC4_KH"/>
</dbReference>
<evidence type="ECO:0000256" key="11">
    <source>
        <dbReference type="ARBA" id="ARBA00038511"/>
    </source>
</evidence>
<feature type="compositionally biased region" description="Basic and acidic residues" evidence="14">
    <location>
        <begin position="268"/>
        <end position="292"/>
    </location>
</feature>
<evidence type="ECO:0000256" key="2">
    <source>
        <dbReference type="ARBA" id="ARBA00012552"/>
    </source>
</evidence>
<evidence type="ECO:0000256" key="9">
    <source>
        <dbReference type="ARBA" id="ARBA00023242"/>
    </source>
</evidence>
<dbReference type="AlphaFoldDB" id="A0A6A6QV20"/>
<evidence type="ECO:0000256" key="12">
    <source>
        <dbReference type="ARBA" id="ARBA00047984"/>
    </source>
</evidence>
<keyword evidence="4" id="KW-0547">Nucleotide-binding</keyword>
<feature type="compositionally biased region" description="Acidic residues" evidence="14">
    <location>
        <begin position="295"/>
        <end position="320"/>
    </location>
</feature>
<name>A0A6A6QV20_9PEZI</name>
<keyword evidence="3" id="KW-0507">mRNA processing</keyword>
<keyword evidence="6" id="KW-0347">Helicase</keyword>
<dbReference type="PROSITE" id="PS51192">
    <property type="entry name" value="HELICASE_ATP_BIND_1"/>
    <property type="match status" value="1"/>
</dbReference>
<feature type="compositionally biased region" description="Acidic residues" evidence="14">
    <location>
        <begin position="905"/>
        <end position="921"/>
    </location>
</feature>
<evidence type="ECO:0000256" key="4">
    <source>
        <dbReference type="ARBA" id="ARBA00022741"/>
    </source>
</evidence>
<feature type="region of interest" description="Disordered" evidence="14">
    <location>
        <begin position="897"/>
        <end position="946"/>
    </location>
</feature>
<dbReference type="PROSITE" id="PS00039">
    <property type="entry name" value="DEAD_ATP_HELICASE"/>
    <property type="match status" value="1"/>
</dbReference>
<evidence type="ECO:0000256" key="3">
    <source>
        <dbReference type="ARBA" id="ARBA00022664"/>
    </source>
</evidence>
<dbReference type="GO" id="GO:0008380">
    <property type="term" value="P:RNA splicing"/>
    <property type="evidence" value="ECO:0007669"/>
    <property type="project" value="UniProtKB-KW"/>
</dbReference>
<dbReference type="FunFam" id="3.40.50.300:FF:000079">
    <property type="entry name" value="probable ATP-dependent RNA helicase DDX17"/>
    <property type="match status" value="1"/>
</dbReference>
<dbReference type="InterPro" id="IPR027417">
    <property type="entry name" value="P-loop_NTPase"/>
</dbReference>
<evidence type="ECO:0000313" key="18">
    <source>
        <dbReference type="EMBL" id="KAF2495974.1"/>
    </source>
</evidence>
<evidence type="ECO:0000256" key="14">
    <source>
        <dbReference type="SAM" id="MobiDB-lite"/>
    </source>
</evidence>
<dbReference type="SMART" id="SM00487">
    <property type="entry name" value="DEXDc"/>
    <property type="match status" value="1"/>
</dbReference>
<dbReference type="SUPFAM" id="SSF52540">
    <property type="entry name" value="P-loop containing nucleoside triphosphate hydrolases"/>
    <property type="match status" value="1"/>
</dbReference>
<feature type="domain" description="DEAD-box RNA helicase Q" evidence="17">
    <location>
        <begin position="475"/>
        <end position="503"/>
    </location>
</feature>
<evidence type="ECO:0000256" key="7">
    <source>
        <dbReference type="ARBA" id="ARBA00022840"/>
    </source>
</evidence>
<dbReference type="PANTHER" id="PTHR47958">
    <property type="entry name" value="ATP-DEPENDENT RNA HELICASE DBP3"/>
    <property type="match status" value="1"/>
</dbReference>
<dbReference type="EMBL" id="MU004188">
    <property type="protein sequence ID" value="KAF2495974.1"/>
    <property type="molecule type" value="Genomic_DNA"/>
</dbReference>
<feature type="short sequence motif" description="Q motif" evidence="13">
    <location>
        <begin position="475"/>
        <end position="503"/>
    </location>
</feature>
<comment type="function">
    <text evidence="10">ATP-dependent RNA helicase involved spliceosome assembly and in nuclear splicing. Catalyzes an ATP-dependent conformational change of U2 snRNP. Bridges U1 and U2 snRNPs and enables stable U2 snRNP association with intron RNA.</text>
</comment>
<keyword evidence="19" id="KW-1185">Reference proteome</keyword>
<keyword evidence="7" id="KW-0067">ATP-binding</keyword>
<dbReference type="GO" id="GO:0005524">
    <property type="term" value="F:ATP binding"/>
    <property type="evidence" value="ECO:0007669"/>
    <property type="project" value="UniProtKB-KW"/>
</dbReference>
<evidence type="ECO:0000259" key="17">
    <source>
        <dbReference type="PROSITE" id="PS51195"/>
    </source>
</evidence>
<feature type="region of interest" description="Disordered" evidence="14">
    <location>
        <begin position="1"/>
        <end position="380"/>
    </location>
</feature>
<dbReference type="GO" id="GO:0016787">
    <property type="term" value="F:hydrolase activity"/>
    <property type="evidence" value="ECO:0007669"/>
    <property type="project" value="UniProtKB-KW"/>
</dbReference>
<dbReference type="InterPro" id="IPR011545">
    <property type="entry name" value="DEAD/DEAH_box_helicase_dom"/>
</dbReference>
<feature type="domain" description="Helicase ATP-binding" evidence="15">
    <location>
        <begin position="506"/>
        <end position="685"/>
    </location>
</feature>
<sequence>MANRGAQADPMLRYNDGRRDGRRYDREDSYRPRRERSRSPVRGDRRRDRDREDPRDRDNGRYRRDRDRGWGDRDRDRDYRSRNDDVRDRDRRRPSFDSDRHYGRDSRERGKESSQTPGPTKLSDEERKKQERIEKLAAWKAKKAEEEKAGKDKASSETATPPPKVASPKVASPEVASSKVASPKVPEVAPSHTGKSKPKPKDKSAHKTSSRATLDGGLGKHFPAPPVNPAKNIAEKTSTSASAPDQPLKNGGNVSSFGLKSKAQPAADKIEPKKSLFDDEEVTLKRTFEKLPDFNPDEEPLIGDDDDDVDMSDAGSDNEEAAAARLAAVEKRREEAQTNGDIDMKEAPEEPATNGNNDDDEEEDPLDAFMKGLVDDEPELKPSEKQAVAMYADDDEVTQEATEGIADEFPTVSNKKKKKEIPAVDHSKIAYEPFRKSFYTEPQELQDMTEEELLDLRHELDGIKVRGLDVPKPVVTWPQMSLSMSTLNVLRNLGYDKPTPIQSQAIPTIEAGRDVISVAKTGSGKTLAFGIPVLRHILDQRELGSADGPIALIMAPTRELAVQIQRELKPFLKAHQLKAACCYGGVPIKDNIADVKRGGNHLMVATPGRLIDLMASNSGRVLNLKRVTYVVLDEADRMFDMGFEPQVMKVLQSVRPDRQTVLFSATFPQKMESLAKKALVKPIEILVGGRSTVAAEITQIVKVMAPEKKFHEVLFQLGELFEQDQDARALIFVESQKTAEDLFNKVSKKGYPCVTLHGGKDQIDREDAISDFKAGIIPVVIATSVAARGLDVKQLKLVINYDPPNHLEDYVHRVGRTGRAGNTGTAVTIVTESQERESIHISKALRQSKQPVPEELQKMVVSFLEKVKAGTEKFGGSGFGGKGLEKLNLERERERLRERKTFGGEDGDEEPEKEKEAEADDFTVQTATPSKAPDVQDSGVQDSNLPDLDGEIIVHKTQKPSGGASKGGDSMARVLQAAQAIGGRLTKKNMIHPGQPIDNKGPDAGAYHTTLEINDFPQKARWAVTNRTNVAKILDRTGTSITTKGNFYPPGKTPQEGEMPKLYILVEGDTEAVVKGAMRELQNLLKEGTQASLENDSRAPTGGRYQVL</sequence>
<comment type="subcellular location">
    <subcellularLocation>
        <location evidence="1">Nucleus</location>
    </subcellularLocation>
</comment>
<dbReference type="GO" id="GO:0003676">
    <property type="term" value="F:nucleic acid binding"/>
    <property type="evidence" value="ECO:0007669"/>
    <property type="project" value="InterPro"/>
</dbReference>
<dbReference type="CDD" id="cd18787">
    <property type="entry name" value="SF2_C_DEAD"/>
    <property type="match status" value="1"/>
</dbReference>
<organism evidence="18 19">
    <name type="scientific">Lophium mytilinum</name>
    <dbReference type="NCBI Taxonomy" id="390894"/>
    <lineage>
        <taxon>Eukaryota</taxon>
        <taxon>Fungi</taxon>
        <taxon>Dikarya</taxon>
        <taxon>Ascomycota</taxon>
        <taxon>Pezizomycotina</taxon>
        <taxon>Dothideomycetes</taxon>
        <taxon>Pleosporomycetidae</taxon>
        <taxon>Mytilinidiales</taxon>
        <taxon>Mytilinidiaceae</taxon>
        <taxon>Lophium</taxon>
    </lineage>
</organism>
<dbReference type="InterPro" id="IPR001650">
    <property type="entry name" value="Helicase_C-like"/>
</dbReference>
<dbReference type="Pfam" id="PF23469">
    <property type="entry name" value="KH_12"/>
    <property type="match status" value="1"/>
</dbReference>